<reference evidence="7 8" key="1">
    <citation type="submission" date="2020-08" db="EMBL/GenBank/DDBJ databases">
        <title>Sequencing the genomes of 1000 actinobacteria strains.</title>
        <authorList>
            <person name="Klenk H.-P."/>
        </authorList>
    </citation>
    <scope>NUCLEOTIDE SEQUENCE [LARGE SCALE GENOMIC DNA]</scope>
    <source>
        <strain evidence="7 8">DSM 44593</strain>
    </source>
</reference>
<dbReference type="PANTHER" id="PTHR31273:SF0">
    <property type="entry name" value="PHOSPHOKETOLASE-RELATED"/>
    <property type="match status" value="1"/>
</dbReference>
<dbReference type="SUPFAM" id="SSF52922">
    <property type="entry name" value="TK C-terminal domain-like"/>
    <property type="match status" value="1"/>
</dbReference>
<keyword evidence="4 7" id="KW-0456">Lyase</keyword>
<organism evidence="7 8">
    <name type="scientific">Streptomonospora salina</name>
    <dbReference type="NCBI Taxonomy" id="104205"/>
    <lineage>
        <taxon>Bacteria</taxon>
        <taxon>Bacillati</taxon>
        <taxon>Actinomycetota</taxon>
        <taxon>Actinomycetes</taxon>
        <taxon>Streptosporangiales</taxon>
        <taxon>Nocardiopsidaceae</taxon>
        <taxon>Streptomonospora</taxon>
    </lineage>
</organism>
<comment type="caution">
    <text evidence="7">The sequence shown here is derived from an EMBL/GenBank/DDBJ whole genome shotgun (WGS) entry which is preliminary data.</text>
</comment>
<evidence type="ECO:0000256" key="4">
    <source>
        <dbReference type="ARBA" id="ARBA00023239"/>
    </source>
</evidence>
<gene>
    <name evidence="7" type="ORF">HNR25_003596</name>
</gene>
<feature type="domain" description="Xylulose 5-phosphate/Fructose 6-phosphate phosphoketolase C-terminal" evidence="5">
    <location>
        <begin position="533"/>
        <end position="647"/>
    </location>
</feature>
<dbReference type="InterPro" id="IPR005593">
    <property type="entry name" value="Xul5P/Fru6P_PKetolase"/>
</dbReference>
<dbReference type="RefSeq" id="WP_184636965.1">
    <property type="nucleotide sequence ID" value="NZ_JACHLY010000001.1"/>
</dbReference>
<name>A0A841E9P6_9ACTN</name>
<comment type="similarity">
    <text evidence="2">Belongs to the XFP family.</text>
</comment>
<dbReference type="Gene3D" id="3.40.50.970">
    <property type="match status" value="2"/>
</dbReference>
<dbReference type="InterPro" id="IPR018970">
    <property type="entry name" value="Xul5P/Fru6P_PKetolase_N"/>
</dbReference>
<dbReference type="EC" id="4.1.2.9" evidence="7"/>
<sequence length="685" mass="72737">MTEAAVLAGALWRATVYAAVCQLHLRDNVLLTERLMAEHVKEHPSGHWGTVPGTAWVLSHIAIAAGKLRRRVDLVPLLGAGHAGVVQFAASWVSGALEEVRSQFGSDAEGLRRLVQAFPDVGGLGPEVSPALPAGAFLGGRLGGCLPFAQGAALDSSAKVAVPIIGDGECETPTTAASWLGHRAVPGSSVLPVVQVNGFCMGNGSLLGAMDDDALRAYFRGLGWGALVIHVVAGSTQEHRAFHTALRKAVEEVLAARPTVLVLRCVKGWGGPKSLGDRVLLGTPDLHKTPLTSPRTDPDQLTQLAQWLASYGPADLFGPDGSARDELAEAVATAHWCSFTPVKRVVVDEGARTAHRHVSTFSEAVTDVATSHARRGDFRIFSPDELASNRLPHLRDEPWTHELLAEEVLLEWLAGWTACGRRGGVISYEAFAPLLIAGLVSHIKQRRMAGANGLPSLNFLLTSYGWHNVHSHGDPSLTTTLLGLGLPSVRVLTPADPARTAAALDEAFDSLDRVNLVVAGKHTRAAHPASTVEEEHERGLAIWPHLSDEGEPDLTIVTAGDIPATVAADAVGHLREQHGCRIRVVNLLDLTVLGSAPPWPRGLGTAETDHYLGTRAAVLVLTLGHPSAVWGLLAGRLHRPVDVIGWQDPPEPLPQRQLAAALGMDRAGLERAAGQLLLASREVVR</sequence>
<evidence type="ECO:0000259" key="5">
    <source>
        <dbReference type="Pfam" id="PF09363"/>
    </source>
</evidence>
<evidence type="ECO:0000313" key="7">
    <source>
        <dbReference type="EMBL" id="MBB5999845.1"/>
    </source>
</evidence>
<dbReference type="InterPro" id="IPR029061">
    <property type="entry name" value="THDP-binding"/>
</dbReference>
<dbReference type="EC" id="4.1.2.22" evidence="7"/>
<dbReference type="Proteomes" id="UP000578077">
    <property type="component" value="Unassembled WGS sequence"/>
</dbReference>
<accession>A0A841E9P6</accession>
<evidence type="ECO:0000313" key="8">
    <source>
        <dbReference type="Proteomes" id="UP000578077"/>
    </source>
</evidence>
<dbReference type="Pfam" id="PF09364">
    <property type="entry name" value="XFP_N"/>
    <property type="match status" value="1"/>
</dbReference>
<keyword evidence="8" id="KW-1185">Reference proteome</keyword>
<comment type="cofactor">
    <cofactor evidence="1">
        <name>thiamine diphosphate</name>
        <dbReference type="ChEBI" id="CHEBI:58937"/>
    </cofactor>
</comment>
<dbReference type="Pfam" id="PF09363">
    <property type="entry name" value="XFP_C"/>
    <property type="match status" value="1"/>
</dbReference>
<dbReference type="GO" id="GO:0050193">
    <property type="term" value="F:phosphoketolase activity"/>
    <property type="evidence" value="ECO:0007669"/>
    <property type="project" value="UniProtKB-EC"/>
</dbReference>
<dbReference type="InterPro" id="IPR018969">
    <property type="entry name" value="Xul5P/Fru6P_PKetolase_C"/>
</dbReference>
<dbReference type="Gene3D" id="3.40.50.920">
    <property type="match status" value="1"/>
</dbReference>
<dbReference type="PANTHER" id="PTHR31273">
    <property type="entry name" value="PHOSPHOKETOLASE-RELATED"/>
    <property type="match status" value="1"/>
</dbReference>
<dbReference type="GO" id="GO:0000287">
    <property type="term" value="F:magnesium ion binding"/>
    <property type="evidence" value="ECO:0007669"/>
    <property type="project" value="UniProtKB-ARBA"/>
</dbReference>
<keyword evidence="3" id="KW-0786">Thiamine pyrophosphate</keyword>
<dbReference type="GO" id="GO:0005975">
    <property type="term" value="P:carbohydrate metabolic process"/>
    <property type="evidence" value="ECO:0007669"/>
    <property type="project" value="InterPro"/>
</dbReference>
<evidence type="ECO:0000256" key="3">
    <source>
        <dbReference type="ARBA" id="ARBA00023052"/>
    </source>
</evidence>
<feature type="domain" description="Xylulose 5-phosphate/Fructose 6-phosphate phosphoketolase N-terminal" evidence="6">
    <location>
        <begin position="10"/>
        <end position="331"/>
    </location>
</feature>
<evidence type="ECO:0000256" key="1">
    <source>
        <dbReference type="ARBA" id="ARBA00001964"/>
    </source>
</evidence>
<dbReference type="EMBL" id="JACHLY010000001">
    <property type="protein sequence ID" value="MBB5999845.1"/>
    <property type="molecule type" value="Genomic_DNA"/>
</dbReference>
<evidence type="ECO:0000259" key="6">
    <source>
        <dbReference type="Pfam" id="PF09364"/>
    </source>
</evidence>
<dbReference type="InterPro" id="IPR009014">
    <property type="entry name" value="Transketo_C/PFOR_II"/>
</dbReference>
<dbReference type="AlphaFoldDB" id="A0A841E9P6"/>
<dbReference type="SUPFAM" id="SSF52518">
    <property type="entry name" value="Thiamin diphosphate-binding fold (THDP-binding)"/>
    <property type="match status" value="2"/>
</dbReference>
<protein>
    <submittedName>
        <fullName evidence="7">Xylulose-5-phosphate/fructose-6-phosphate phosphoketolase</fullName>
        <ecNumber evidence="7">4.1.2.22</ecNumber>
        <ecNumber evidence="7">4.1.2.9</ecNumber>
    </submittedName>
</protein>
<dbReference type="Pfam" id="PF03894">
    <property type="entry name" value="XFP"/>
    <property type="match status" value="1"/>
</dbReference>
<proteinExistence type="inferred from homology"/>
<evidence type="ECO:0000256" key="2">
    <source>
        <dbReference type="ARBA" id="ARBA00005623"/>
    </source>
</evidence>
<dbReference type="GO" id="GO:0047905">
    <property type="term" value="F:fructose-6-phosphate phosphoketolase activity"/>
    <property type="evidence" value="ECO:0007669"/>
    <property type="project" value="UniProtKB-EC"/>
</dbReference>